<evidence type="ECO:0000256" key="1">
    <source>
        <dbReference type="SAM" id="Phobius"/>
    </source>
</evidence>
<proteinExistence type="predicted"/>
<dbReference type="AlphaFoldDB" id="A0A928Q2R4"/>
<dbReference type="EMBL" id="SVNY01000001">
    <property type="protein sequence ID" value="MBE6832126.1"/>
    <property type="molecule type" value="Genomic_DNA"/>
</dbReference>
<dbReference type="InterPro" id="IPR048147">
    <property type="entry name" value="CBO0543-like"/>
</dbReference>
<gene>
    <name evidence="2" type="ORF">E7512_00835</name>
</gene>
<accession>A0A928Q2R4</accession>
<feature type="transmembrane region" description="Helical" evidence="1">
    <location>
        <begin position="120"/>
        <end position="146"/>
    </location>
</feature>
<sequence>MRDLSVELQWELTASRFEEWLKNELFHFKWWILLCVFILSVVIWWKCIDKSRLSELVLCAGIVCIFVLVLDELGEELALWEYPVKIFPLFPPISAIDLASLPFLYSLIYQYFGTWKSYAIASAVMSVLSCFVMEPLFILSGIYQLITWKTYYGMPLYFAIAISTKWIMVRLKKMEAKAG</sequence>
<dbReference type="NCBIfam" id="NF041644">
    <property type="entry name" value="CBO0543_fam"/>
    <property type="match status" value="1"/>
</dbReference>
<keyword evidence="1" id="KW-0812">Transmembrane</keyword>
<name>A0A928Q2R4_9FIRM</name>
<dbReference type="Proteomes" id="UP000754750">
    <property type="component" value="Unassembled WGS sequence"/>
</dbReference>
<comment type="caution">
    <text evidence="2">The sequence shown here is derived from an EMBL/GenBank/DDBJ whole genome shotgun (WGS) entry which is preliminary data.</text>
</comment>
<keyword evidence="1" id="KW-1133">Transmembrane helix</keyword>
<feature type="transmembrane region" description="Helical" evidence="1">
    <location>
        <begin position="28"/>
        <end position="45"/>
    </location>
</feature>
<organism evidence="2 3">
    <name type="scientific">Faecalispora sporosphaeroides</name>
    <dbReference type="NCBI Taxonomy" id="1549"/>
    <lineage>
        <taxon>Bacteria</taxon>
        <taxon>Bacillati</taxon>
        <taxon>Bacillota</taxon>
        <taxon>Clostridia</taxon>
        <taxon>Eubacteriales</taxon>
        <taxon>Oscillospiraceae</taxon>
        <taxon>Faecalispora</taxon>
    </lineage>
</organism>
<evidence type="ECO:0000313" key="3">
    <source>
        <dbReference type="Proteomes" id="UP000754750"/>
    </source>
</evidence>
<reference evidence="2" key="1">
    <citation type="submission" date="2019-04" db="EMBL/GenBank/DDBJ databases">
        <title>Evolution of Biomass-Degrading Anaerobic Consortia Revealed by Metagenomics.</title>
        <authorList>
            <person name="Peng X."/>
        </authorList>
    </citation>
    <scope>NUCLEOTIDE SEQUENCE</scope>
    <source>
        <strain evidence="2">SIG551</strain>
    </source>
</reference>
<keyword evidence="1" id="KW-0472">Membrane</keyword>
<feature type="transmembrane region" description="Helical" evidence="1">
    <location>
        <begin position="89"/>
        <end position="108"/>
    </location>
</feature>
<dbReference type="RefSeq" id="WP_326839695.1">
    <property type="nucleotide sequence ID" value="NZ_JBKWRC010000001.1"/>
</dbReference>
<evidence type="ECO:0000313" key="2">
    <source>
        <dbReference type="EMBL" id="MBE6832126.1"/>
    </source>
</evidence>
<feature type="transmembrane region" description="Helical" evidence="1">
    <location>
        <begin position="52"/>
        <end position="69"/>
    </location>
</feature>
<protein>
    <submittedName>
        <fullName evidence="2">Uncharacterized protein</fullName>
    </submittedName>
</protein>
<feature type="transmembrane region" description="Helical" evidence="1">
    <location>
        <begin position="152"/>
        <end position="169"/>
    </location>
</feature>